<protein>
    <submittedName>
        <fullName evidence="1">Uncharacterized protein</fullName>
    </submittedName>
</protein>
<sequence>MSQSEILVNFPHLELPHLAFVKIYEVGSGMKPF</sequence>
<dbReference type="EMBL" id="FXYG01000004">
    <property type="protein sequence ID" value="SMX48477.1"/>
    <property type="molecule type" value="Genomic_DNA"/>
</dbReference>
<gene>
    <name evidence="1" type="ORF">RUA8715_03484</name>
</gene>
<evidence type="ECO:0000313" key="1">
    <source>
        <dbReference type="EMBL" id="SMX48477.1"/>
    </source>
</evidence>
<keyword evidence="2" id="KW-1185">Reference proteome</keyword>
<organism evidence="1 2">
    <name type="scientific">Ruegeria arenilitoris</name>
    <dbReference type="NCBI Taxonomy" id="1173585"/>
    <lineage>
        <taxon>Bacteria</taxon>
        <taxon>Pseudomonadati</taxon>
        <taxon>Pseudomonadota</taxon>
        <taxon>Alphaproteobacteria</taxon>
        <taxon>Rhodobacterales</taxon>
        <taxon>Roseobacteraceae</taxon>
        <taxon>Ruegeria</taxon>
    </lineage>
</organism>
<dbReference type="Proteomes" id="UP000202485">
    <property type="component" value="Unassembled WGS sequence"/>
</dbReference>
<evidence type="ECO:0000313" key="2">
    <source>
        <dbReference type="Proteomes" id="UP000202485"/>
    </source>
</evidence>
<reference evidence="2" key="1">
    <citation type="submission" date="2017-05" db="EMBL/GenBank/DDBJ databases">
        <authorList>
            <person name="Rodrigo-Torres L."/>
            <person name="Arahal R. D."/>
            <person name="Lucena T."/>
        </authorList>
    </citation>
    <scope>NUCLEOTIDE SEQUENCE [LARGE SCALE GENOMIC DNA]</scope>
    <source>
        <strain evidence="2">CECT 8715</strain>
    </source>
</reference>
<dbReference type="AlphaFoldDB" id="A0A238L0H1"/>
<name>A0A238L0H1_9RHOB</name>
<proteinExistence type="predicted"/>
<accession>A0A238L0H1</accession>